<dbReference type="Proteomes" id="UP001330434">
    <property type="component" value="Chromosome"/>
</dbReference>
<accession>A0ABZ2C3U7</accession>
<feature type="domain" description="CobQ/CobB/MinD/ParA nucleotide binding" evidence="3">
    <location>
        <begin position="22"/>
        <end position="238"/>
    </location>
</feature>
<reference evidence="4 5" key="1">
    <citation type="journal article" date="2024" name="Environ. Microbiol.">
        <title>Novel evolutionary insights on the interactions of the Holosporales (Alphaproteobacteria) with eukaryotic hosts from comparative genomics.</title>
        <authorList>
            <person name="Giovannini M."/>
            <person name="Petroni G."/>
            <person name="Castelli M."/>
        </authorList>
    </citation>
    <scope>NUCLEOTIDE SEQUENCE [LARGE SCALE GENOMIC DNA]</scope>
    <source>
        <strain evidence="4 5">US_Bl 15I1</strain>
    </source>
</reference>
<keyword evidence="1" id="KW-0547">Nucleotide-binding</keyword>
<evidence type="ECO:0000256" key="1">
    <source>
        <dbReference type="ARBA" id="ARBA00022741"/>
    </source>
</evidence>
<dbReference type="EMBL" id="CP133270">
    <property type="protein sequence ID" value="WVX67129.1"/>
    <property type="molecule type" value="Genomic_DNA"/>
</dbReference>
<dbReference type="Pfam" id="PF01656">
    <property type="entry name" value="CbiA"/>
    <property type="match status" value="1"/>
</dbReference>
<keyword evidence="5" id="KW-1185">Reference proteome</keyword>
<organism evidence="4 5">
    <name type="scientific">Candidatus Bealeia paramacronuclearis</name>
    <dbReference type="NCBI Taxonomy" id="1921001"/>
    <lineage>
        <taxon>Bacteria</taxon>
        <taxon>Pseudomonadati</taxon>
        <taxon>Pseudomonadota</taxon>
        <taxon>Alphaproteobacteria</taxon>
        <taxon>Holosporales</taxon>
        <taxon>Holosporaceae</taxon>
        <taxon>Candidatus Bealeia</taxon>
    </lineage>
</organism>
<evidence type="ECO:0000256" key="2">
    <source>
        <dbReference type="ARBA" id="ARBA00022840"/>
    </source>
</evidence>
<dbReference type="PANTHER" id="PTHR43384:SF4">
    <property type="entry name" value="CELLULOSE BIOSYNTHESIS PROTEIN BCSQ-RELATED"/>
    <property type="match status" value="1"/>
</dbReference>
<proteinExistence type="predicted"/>
<evidence type="ECO:0000259" key="3">
    <source>
        <dbReference type="Pfam" id="PF01656"/>
    </source>
</evidence>
<gene>
    <name evidence="4" type="ORF">Bealeia1_01326</name>
</gene>
<name>A0ABZ2C3U7_9PROT</name>
<dbReference type="PANTHER" id="PTHR43384">
    <property type="entry name" value="SEPTUM SITE-DETERMINING PROTEIN MIND HOMOLOG, CHLOROPLASTIC-RELATED"/>
    <property type="match status" value="1"/>
</dbReference>
<dbReference type="Gene3D" id="3.40.50.300">
    <property type="entry name" value="P-loop containing nucleotide triphosphate hydrolases"/>
    <property type="match status" value="1"/>
</dbReference>
<dbReference type="InterPro" id="IPR050625">
    <property type="entry name" value="ParA/MinD_ATPase"/>
</dbReference>
<keyword evidence="2" id="KW-0067">ATP-binding</keyword>
<dbReference type="RefSeq" id="WP_331255913.1">
    <property type="nucleotide sequence ID" value="NZ_CP133270.1"/>
</dbReference>
<dbReference type="PIRSF" id="PIRSF003092">
    <property type="entry name" value="MinD"/>
    <property type="match status" value="1"/>
</dbReference>
<dbReference type="SUPFAM" id="SSF52540">
    <property type="entry name" value="P-loop containing nucleoside triphosphate hydrolases"/>
    <property type="match status" value="1"/>
</dbReference>
<evidence type="ECO:0000313" key="5">
    <source>
        <dbReference type="Proteomes" id="UP001330434"/>
    </source>
</evidence>
<protein>
    <submittedName>
        <fullName evidence="4">MinD/ParA family protein</fullName>
    </submittedName>
</protein>
<dbReference type="InterPro" id="IPR025501">
    <property type="entry name" value="MinD_FleN"/>
</dbReference>
<dbReference type="InterPro" id="IPR027417">
    <property type="entry name" value="P-loop_NTPase"/>
</dbReference>
<evidence type="ECO:0000313" key="4">
    <source>
        <dbReference type="EMBL" id="WVX67129.1"/>
    </source>
</evidence>
<dbReference type="InterPro" id="IPR002586">
    <property type="entry name" value="CobQ/CobB/MinD/ParA_Nub-bd_dom"/>
</dbReference>
<sequence length="259" mass="28234">MLQTESKNHAPVQAPLEKNICLVASGKGGVGKTWFSITLCQALAQSGKKVLLFDGDLGLANVDIQLGLVPKRDLSTFIEGKCTFEEAISTYADGGFDVLPGKSGSGNLSSLSPQTLSLVKEEIRTHSQKYDQIIVDLGAGVGGTVKGLSQVASRCLLVVTDEPTSLTDGYAFIKVILYLYPWMTIEIIVNNSENPKMGQKTYDTMVRACENFLKFKPGLAGIIRRDLKIPESIRHQKPLLTRYPNSDAAEDVREISKKI</sequence>